<name>A0A2P5VZC9_GOSBA</name>
<dbReference type="Proteomes" id="UP000239757">
    <property type="component" value="Unassembled WGS sequence"/>
</dbReference>
<accession>A0A2P5VZC9</accession>
<reference evidence="1 2" key="1">
    <citation type="submission" date="2015-01" db="EMBL/GenBank/DDBJ databases">
        <title>Genome of allotetraploid Gossypium barbadense reveals genomic plasticity and fiber elongation in cotton evolution.</title>
        <authorList>
            <person name="Chen X."/>
            <person name="Liu X."/>
            <person name="Zhao B."/>
            <person name="Zheng H."/>
            <person name="Hu Y."/>
            <person name="Lu G."/>
            <person name="Yang C."/>
            <person name="Chen J."/>
            <person name="Shan C."/>
            <person name="Zhang L."/>
            <person name="Zhou Y."/>
            <person name="Wang L."/>
            <person name="Guo W."/>
            <person name="Bai Y."/>
            <person name="Ruan J."/>
            <person name="Shangguan X."/>
            <person name="Mao Y."/>
            <person name="Jiang J."/>
            <person name="Zhu Y."/>
            <person name="Lei J."/>
            <person name="Kang H."/>
            <person name="Chen S."/>
            <person name="He X."/>
            <person name="Wang R."/>
            <person name="Wang Y."/>
            <person name="Chen J."/>
            <person name="Wang L."/>
            <person name="Yu S."/>
            <person name="Wang B."/>
            <person name="Wei J."/>
            <person name="Song S."/>
            <person name="Lu X."/>
            <person name="Gao Z."/>
            <person name="Gu W."/>
            <person name="Deng X."/>
            <person name="Ma D."/>
            <person name="Wang S."/>
            <person name="Liang W."/>
            <person name="Fang L."/>
            <person name="Cai C."/>
            <person name="Zhu X."/>
            <person name="Zhou B."/>
            <person name="Zhang Y."/>
            <person name="Chen Z."/>
            <person name="Xu S."/>
            <person name="Zhu R."/>
            <person name="Wang S."/>
            <person name="Zhang T."/>
            <person name="Zhao G."/>
        </authorList>
    </citation>
    <scope>NUCLEOTIDE SEQUENCE [LARGE SCALE GENOMIC DNA]</scope>
    <source>
        <strain evidence="2">cv. Xinhai21</strain>
        <tissue evidence="1">Leaf</tissue>
    </source>
</reference>
<protein>
    <submittedName>
        <fullName evidence="1">Uncharacterized protein</fullName>
    </submittedName>
</protein>
<gene>
    <name evidence="1" type="ORF">GOBAR_AA36518</name>
</gene>
<dbReference type="EMBL" id="KZ669975">
    <property type="protein sequence ID" value="PPR84194.1"/>
    <property type="molecule type" value="Genomic_DNA"/>
</dbReference>
<evidence type="ECO:0000313" key="2">
    <source>
        <dbReference type="Proteomes" id="UP000239757"/>
    </source>
</evidence>
<proteinExistence type="predicted"/>
<evidence type="ECO:0000313" key="1">
    <source>
        <dbReference type="EMBL" id="PPR84194.1"/>
    </source>
</evidence>
<organism evidence="1 2">
    <name type="scientific">Gossypium barbadense</name>
    <name type="common">Sea Island cotton</name>
    <name type="synonym">Hibiscus barbadensis</name>
    <dbReference type="NCBI Taxonomy" id="3634"/>
    <lineage>
        <taxon>Eukaryota</taxon>
        <taxon>Viridiplantae</taxon>
        <taxon>Streptophyta</taxon>
        <taxon>Embryophyta</taxon>
        <taxon>Tracheophyta</taxon>
        <taxon>Spermatophyta</taxon>
        <taxon>Magnoliopsida</taxon>
        <taxon>eudicotyledons</taxon>
        <taxon>Gunneridae</taxon>
        <taxon>Pentapetalae</taxon>
        <taxon>rosids</taxon>
        <taxon>malvids</taxon>
        <taxon>Malvales</taxon>
        <taxon>Malvaceae</taxon>
        <taxon>Malvoideae</taxon>
        <taxon>Gossypium</taxon>
    </lineage>
</organism>
<dbReference type="AlphaFoldDB" id="A0A2P5VZC9"/>
<sequence length="100" mass="10857">MASCPFEDEIVFVSGKSAKPIVSVSTITSVGTSSIEVAKIVLVDMLGDNLTNAGSISLSKVPNVNRHIYLKLCHPTTFPATITSQGEHKLVEECYYHFSR</sequence>